<evidence type="ECO:0000313" key="1">
    <source>
        <dbReference type="EMBL" id="KAJ3807484.1"/>
    </source>
</evidence>
<proteinExistence type="predicted"/>
<dbReference type="EMBL" id="MU795301">
    <property type="protein sequence ID" value="KAJ3807484.1"/>
    <property type="molecule type" value="Genomic_DNA"/>
</dbReference>
<name>A0ACC1TRY1_9AGAR</name>
<reference evidence="1" key="1">
    <citation type="submission" date="2022-09" db="EMBL/GenBank/DDBJ databases">
        <title>A Global Phylogenomic Analysis of the Shiitake Genus Lentinula.</title>
        <authorList>
            <consortium name="DOE Joint Genome Institute"/>
            <person name="Sierra-Patev S."/>
            <person name="Min B."/>
            <person name="Naranjo-Ortiz M."/>
            <person name="Looney B."/>
            <person name="Konkel Z."/>
            <person name="Slot J.C."/>
            <person name="Sakamoto Y."/>
            <person name="Steenwyk J.L."/>
            <person name="Rokas A."/>
            <person name="Carro J."/>
            <person name="Camarero S."/>
            <person name="Ferreira P."/>
            <person name="Molpeceres G."/>
            <person name="Ruiz-Duenas F.J."/>
            <person name="Serrano A."/>
            <person name="Henrissat B."/>
            <person name="Drula E."/>
            <person name="Hughes K.W."/>
            <person name="Mata J.L."/>
            <person name="Ishikawa N.K."/>
            <person name="Vargas-Isla R."/>
            <person name="Ushijima S."/>
            <person name="Smith C.A."/>
            <person name="Ahrendt S."/>
            <person name="Andreopoulos W."/>
            <person name="He G."/>
            <person name="Labutti K."/>
            <person name="Lipzen A."/>
            <person name="Ng V."/>
            <person name="Riley R."/>
            <person name="Sandor L."/>
            <person name="Barry K."/>
            <person name="Martinez A.T."/>
            <person name="Xiao Y."/>
            <person name="Gibbons J.G."/>
            <person name="Terashima K."/>
            <person name="Grigoriev I.V."/>
            <person name="Hibbett D.S."/>
        </authorList>
    </citation>
    <scope>NUCLEOTIDE SEQUENCE</scope>
    <source>
        <strain evidence="1">TMI1499</strain>
    </source>
</reference>
<organism evidence="1 2">
    <name type="scientific">Lentinula aff. lateritia</name>
    <dbReference type="NCBI Taxonomy" id="2804960"/>
    <lineage>
        <taxon>Eukaryota</taxon>
        <taxon>Fungi</taxon>
        <taxon>Dikarya</taxon>
        <taxon>Basidiomycota</taxon>
        <taxon>Agaricomycotina</taxon>
        <taxon>Agaricomycetes</taxon>
        <taxon>Agaricomycetidae</taxon>
        <taxon>Agaricales</taxon>
        <taxon>Marasmiineae</taxon>
        <taxon>Omphalotaceae</taxon>
        <taxon>Lentinula</taxon>
    </lineage>
</organism>
<accession>A0ACC1TRY1</accession>
<keyword evidence="2" id="KW-1185">Reference proteome</keyword>
<evidence type="ECO:0000313" key="2">
    <source>
        <dbReference type="Proteomes" id="UP001163835"/>
    </source>
</evidence>
<dbReference type="Proteomes" id="UP001163835">
    <property type="component" value="Unassembled WGS sequence"/>
</dbReference>
<protein>
    <submittedName>
        <fullName evidence="1">Uncharacterized protein</fullName>
    </submittedName>
</protein>
<gene>
    <name evidence="1" type="ORF">F5876DRAFT_68075</name>
</gene>
<sequence length="158" mass="17872">MYDYPSPPGPGILKGISYHLHAVAEHRVKEMNAQNLETVLWLREGHTHQALFYILGVWLLLVLRLSTKKNLEKTGSRKRMKYLQGGSVTIASNNPPQRHGLFVTSKVQMSMIRGVTPYWKAARKTTGVVSGKEYMSSRKFKISTRDHIDSEVNGGLSY</sequence>
<comment type="caution">
    <text evidence="1">The sequence shown here is derived from an EMBL/GenBank/DDBJ whole genome shotgun (WGS) entry which is preliminary data.</text>
</comment>